<evidence type="ECO:0000256" key="1">
    <source>
        <dbReference type="SAM" id="Phobius"/>
    </source>
</evidence>
<evidence type="ECO:0000313" key="3">
    <source>
        <dbReference type="Proteomes" id="UP000054928"/>
    </source>
</evidence>
<dbReference type="AlphaFoldDB" id="A0A0P1AHH7"/>
<dbReference type="OMA" id="EEPIFCC"/>
<dbReference type="OrthoDB" id="167109at2759"/>
<name>A0A0P1AHH7_PLAHL</name>
<evidence type="ECO:0000313" key="2">
    <source>
        <dbReference type="EMBL" id="CEG40121.1"/>
    </source>
</evidence>
<dbReference type="RefSeq" id="XP_024576490.1">
    <property type="nucleotide sequence ID" value="XM_024725744.1"/>
</dbReference>
<accession>A0A0P1AHH7</accession>
<keyword evidence="1" id="KW-0812">Transmembrane</keyword>
<keyword evidence="1" id="KW-0472">Membrane</keyword>
<dbReference type="GeneID" id="36405393"/>
<protein>
    <submittedName>
        <fullName evidence="2">Uncharacterized protein</fullName>
    </submittedName>
</protein>
<proteinExistence type="predicted"/>
<dbReference type="Proteomes" id="UP000054928">
    <property type="component" value="Unassembled WGS sequence"/>
</dbReference>
<feature type="transmembrane region" description="Helical" evidence="1">
    <location>
        <begin position="49"/>
        <end position="79"/>
    </location>
</feature>
<organism evidence="2 3">
    <name type="scientific">Plasmopara halstedii</name>
    <name type="common">Downy mildew of sunflower</name>
    <dbReference type="NCBI Taxonomy" id="4781"/>
    <lineage>
        <taxon>Eukaryota</taxon>
        <taxon>Sar</taxon>
        <taxon>Stramenopiles</taxon>
        <taxon>Oomycota</taxon>
        <taxon>Peronosporomycetes</taxon>
        <taxon>Peronosporales</taxon>
        <taxon>Peronosporaceae</taxon>
        <taxon>Plasmopara</taxon>
    </lineage>
</organism>
<keyword evidence="1" id="KW-1133">Transmembrane helix</keyword>
<dbReference type="EMBL" id="CCYD01000468">
    <property type="protein sequence ID" value="CEG40121.1"/>
    <property type="molecule type" value="Genomic_DNA"/>
</dbReference>
<keyword evidence="3" id="KW-1185">Reference proteome</keyword>
<reference evidence="3" key="1">
    <citation type="submission" date="2014-09" db="EMBL/GenBank/DDBJ databases">
        <authorList>
            <person name="Sharma Rahul"/>
            <person name="Thines Marco"/>
        </authorList>
    </citation>
    <scope>NUCLEOTIDE SEQUENCE [LARGE SCALE GENOMIC DNA]</scope>
</reference>
<dbReference type="STRING" id="4781.A0A0P1AHH7"/>
<sequence>MRQHVSTKTQGRVKQQHLKDPHTLTDEFYRNTPTFRAGGLVTPLGMLQLLSAFVLLGYVFGGAMLFCIVVLMVLGLVLLHHSEPIDLKQGMSFQQAINRLYALRRSVLDYSLTLSIAQSQQSRKNLHHFVSPASFEPKSVVASTALESNLIVQHTQNKLTPLKMNQQKMNMLPAINFLAMKPAEYLWEVKRRAHSEPKQLLRCRPLLPLLPKMLHQDLVQHKYNSMIKTAVLLSPKVLEQQMEIQEQPMDGYVKPGKVQQESKAEVTSSKDSFAILLKHVSEVESVVEIKVAKAVPPTMTANSGPSALVVTQLSVYPKPKPLVEIAYGEPAVERELVVTRKVLLYSSSRSDLVKKLEEQKSECDARYDVELDLAVEEQTEEELKEESVESVSSIEAFPPLLPMTVPLAPKFPHITNGMEPNFLLDIELEPMSAPEKKFVSIGSLQCKQVENADLNMMLEELDVMQSELGAVMACCTSLLIGEVMG</sequence>